<dbReference type="SUPFAM" id="SSF56935">
    <property type="entry name" value="Porins"/>
    <property type="match status" value="1"/>
</dbReference>
<evidence type="ECO:0008006" key="4">
    <source>
        <dbReference type="Google" id="ProtNLM"/>
    </source>
</evidence>
<evidence type="ECO:0000313" key="2">
    <source>
        <dbReference type="EMBL" id="MDT0595816.1"/>
    </source>
</evidence>
<keyword evidence="1" id="KW-0732">Signal</keyword>
<name>A0ABU2ZT48_9ALTE</name>
<evidence type="ECO:0000256" key="1">
    <source>
        <dbReference type="SAM" id="SignalP"/>
    </source>
</evidence>
<dbReference type="RefSeq" id="WP_311369342.1">
    <property type="nucleotide sequence ID" value="NZ_JAVRHX010000004.1"/>
</dbReference>
<keyword evidence="3" id="KW-1185">Reference proteome</keyword>
<organism evidence="2 3">
    <name type="scientific">Glaciecola petra</name>
    <dbReference type="NCBI Taxonomy" id="3075602"/>
    <lineage>
        <taxon>Bacteria</taxon>
        <taxon>Pseudomonadati</taxon>
        <taxon>Pseudomonadota</taxon>
        <taxon>Gammaproteobacteria</taxon>
        <taxon>Alteromonadales</taxon>
        <taxon>Alteromonadaceae</taxon>
        <taxon>Glaciecola</taxon>
    </lineage>
</organism>
<dbReference type="Proteomes" id="UP001253545">
    <property type="component" value="Unassembled WGS sequence"/>
</dbReference>
<proteinExistence type="predicted"/>
<dbReference type="Gene3D" id="2.40.160.10">
    <property type="entry name" value="Porin"/>
    <property type="match status" value="1"/>
</dbReference>
<evidence type="ECO:0000313" key="3">
    <source>
        <dbReference type="Proteomes" id="UP001253545"/>
    </source>
</evidence>
<comment type="caution">
    <text evidence="2">The sequence shown here is derived from an EMBL/GenBank/DDBJ whole genome shotgun (WGS) entry which is preliminary data.</text>
</comment>
<feature type="signal peptide" evidence="1">
    <location>
        <begin position="1"/>
        <end position="20"/>
    </location>
</feature>
<sequence length="396" mass="44510">MLSRLLISSLAIMLCHAASAGEKLDFDGFVGLGFMTESANNFAAVDGDSNEIVEIGLRASYSLNENIMFTGQIGLRRFGDFATEKKPRIDYAQMNYTTSWWKNSEQVISIGRVKNQLGLYNLARDITLSRPSIILPQSAYLELLRNLFLSSDGIAISSHSYLKTGILSATLSAGQIKIDDNFNHVMLDEFTAGNWSERSSISADLRYATDALIMGVSFHRINPQYNTAPNDRIPFVPIGSNVPAINGKLEMDSYFAFAQYTKNKFEFSAEYSYREVDITGFTPGQSLDRSMEGFYVQTKYLLSTSWSFTARYEDFYRLAENKNGVQTPFFTFPDWYNNARTVSLSTAYNINPHWTLMADVHLVKGSGFLAPFATPTLDSTEKQNWTLSAIQLIYSF</sequence>
<reference evidence="2 3" key="1">
    <citation type="submission" date="2023-09" db="EMBL/GenBank/DDBJ databases">
        <authorList>
            <person name="Rey-Velasco X."/>
        </authorList>
    </citation>
    <scope>NUCLEOTIDE SEQUENCE [LARGE SCALE GENOMIC DNA]</scope>
    <source>
        <strain evidence="2 3">P117</strain>
    </source>
</reference>
<feature type="chain" id="PRO_5045843287" description="Porin" evidence="1">
    <location>
        <begin position="21"/>
        <end position="396"/>
    </location>
</feature>
<dbReference type="InterPro" id="IPR023614">
    <property type="entry name" value="Porin_dom_sf"/>
</dbReference>
<dbReference type="EMBL" id="JAVRHX010000004">
    <property type="protein sequence ID" value="MDT0595816.1"/>
    <property type="molecule type" value="Genomic_DNA"/>
</dbReference>
<protein>
    <recommendedName>
        <fullName evidence="4">Porin</fullName>
    </recommendedName>
</protein>
<accession>A0ABU2ZT48</accession>
<gene>
    <name evidence="2" type="ORF">RM552_13230</name>
</gene>